<keyword evidence="5 8" id="KW-0732">Signal</keyword>
<keyword evidence="7" id="KW-0998">Cell outer membrane</keyword>
<evidence type="ECO:0000256" key="7">
    <source>
        <dbReference type="ARBA" id="ARBA00023237"/>
    </source>
</evidence>
<keyword evidence="6" id="KW-0472">Membrane</keyword>
<evidence type="ECO:0000256" key="3">
    <source>
        <dbReference type="ARBA" id="ARBA00022452"/>
    </source>
</evidence>
<dbReference type="EMBL" id="JABSNO010000001">
    <property type="protein sequence ID" value="NRS91004.1"/>
    <property type="molecule type" value="Genomic_DNA"/>
</dbReference>
<dbReference type="PANTHER" id="PTHR35093:SF8">
    <property type="entry name" value="OUTER MEMBRANE PROTEIN NMB0088-RELATED"/>
    <property type="match status" value="1"/>
</dbReference>
<feature type="chain" id="PRO_5035283366" evidence="8">
    <location>
        <begin position="19"/>
        <end position="421"/>
    </location>
</feature>
<comment type="subcellular location">
    <subcellularLocation>
        <location evidence="1">Cell outer membrane</location>
        <topology evidence="1">Multi-pass membrane protein</topology>
    </subcellularLocation>
</comment>
<dbReference type="GO" id="GO:0009279">
    <property type="term" value="C:cell outer membrane"/>
    <property type="evidence" value="ECO:0007669"/>
    <property type="project" value="UniProtKB-SubCell"/>
</dbReference>
<comment type="similarity">
    <text evidence="2">Belongs to the OmpP1/FadL family.</text>
</comment>
<evidence type="ECO:0000313" key="9">
    <source>
        <dbReference type="EMBL" id="NRS91004.1"/>
    </source>
</evidence>
<keyword evidence="4" id="KW-0812">Transmembrane</keyword>
<evidence type="ECO:0000256" key="1">
    <source>
        <dbReference type="ARBA" id="ARBA00004571"/>
    </source>
</evidence>
<feature type="signal peptide" evidence="8">
    <location>
        <begin position="1"/>
        <end position="18"/>
    </location>
</feature>
<dbReference type="Pfam" id="PF03349">
    <property type="entry name" value="Toluene_X"/>
    <property type="match status" value="1"/>
</dbReference>
<sequence length="421" mass="45791">MKKILLSAALLSGAMMFAGGFRVSLQGVKQLAQAHTSAHAEDASVAFFNPAGMSFIPAKFSIVAGGFGAKSIVKYQNLSTLESSKTDNPIGTPIYAAVAYKVVDQVSVGFSFSTPFGSTIEWPSDWAGREIVQRLELKSFYFQPMVSVKLAPWISFGGSYIYAKGTVNWDKAATKLNGEPLDASSTKGTLNLFDDQATGSGFGFGFYFQPDSKWDVSVAYRSPVDVKAKNGVVSFDINQSLYSTLGLDANGKDTFTATLPLVDEFTLGATYKITPRWQVSADFNYTGWERYNKLTLDFANAPIGNQADNTVLVSQKNFENTMTFRFGTQYRLSDMIVGRAGYYYDESPYNGANFQAETPSFNTNVFTAGLGFNFAKGFGLDVAGGLALPKAREFNNTFNGFSGQAKAKAYYFGLGLSYNVK</sequence>
<evidence type="ECO:0000313" key="10">
    <source>
        <dbReference type="Proteomes" id="UP000610746"/>
    </source>
</evidence>
<evidence type="ECO:0000256" key="8">
    <source>
        <dbReference type="SAM" id="SignalP"/>
    </source>
</evidence>
<dbReference type="Gene3D" id="2.40.160.60">
    <property type="entry name" value="Outer membrane protein transport protein (OMPP1/FadL/TodX)"/>
    <property type="match status" value="1"/>
</dbReference>
<dbReference type="InterPro" id="IPR005017">
    <property type="entry name" value="OMPP1/FadL/TodX"/>
</dbReference>
<evidence type="ECO:0000256" key="2">
    <source>
        <dbReference type="ARBA" id="ARBA00008163"/>
    </source>
</evidence>
<proteinExistence type="inferred from homology"/>
<dbReference type="RefSeq" id="WP_173777647.1">
    <property type="nucleotide sequence ID" value="NZ_JABSNO010000001.1"/>
</dbReference>
<dbReference type="SUPFAM" id="SSF56935">
    <property type="entry name" value="Porins"/>
    <property type="match status" value="1"/>
</dbReference>
<dbReference type="PANTHER" id="PTHR35093">
    <property type="entry name" value="OUTER MEMBRANE PROTEIN NMB0088-RELATED"/>
    <property type="match status" value="1"/>
</dbReference>
<organism evidence="9 10">
    <name type="scientific">Frigoriflavimonas asaccharolytica</name>
    <dbReference type="NCBI Taxonomy" id="2735899"/>
    <lineage>
        <taxon>Bacteria</taxon>
        <taxon>Pseudomonadati</taxon>
        <taxon>Bacteroidota</taxon>
        <taxon>Flavobacteriia</taxon>
        <taxon>Flavobacteriales</taxon>
        <taxon>Weeksellaceae</taxon>
        <taxon>Frigoriflavimonas</taxon>
    </lineage>
</organism>
<keyword evidence="3" id="KW-1134">Transmembrane beta strand</keyword>
<reference evidence="9" key="1">
    <citation type="submission" date="2020-05" db="EMBL/GenBank/DDBJ databases">
        <title>Genomic Encyclopedia of Type Strains, Phase IV (KMG-V): Genome sequencing to study the core and pangenomes of soil and plant-associated prokaryotes.</title>
        <authorList>
            <person name="Whitman W."/>
        </authorList>
    </citation>
    <scope>NUCLEOTIDE SEQUENCE</scope>
    <source>
        <strain evidence="9">16F</strain>
    </source>
</reference>
<dbReference type="GO" id="GO:0015483">
    <property type="term" value="F:long-chain fatty acid transporting porin activity"/>
    <property type="evidence" value="ECO:0007669"/>
    <property type="project" value="TreeGrafter"/>
</dbReference>
<name>A0A8J8G7M7_9FLAO</name>
<comment type="caution">
    <text evidence="9">The sequence shown here is derived from an EMBL/GenBank/DDBJ whole genome shotgun (WGS) entry which is preliminary data.</text>
</comment>
<dbReference type="AlphaFoldDB" id="A0A8J8G7M7"/>
<dbReference type="Proteomes" id="UP000610746">
    <property type="component" value="Unassembled WGS sequence"/>
</dbReference>
<evidence type="ECO:0000256" key="5">
    <source>
        <dbReference type="ARBA" id="ARBA00022729"/>
    </source>
</evidence>
<evidence type="ECO:0000256" key="6">
    <source>
        <dbReference type="ARBA" id="ARBA00023136"/>
    </source>
</evidence>
<accession>A0A8J8G7M7</accession>
<gene>
    <name evidence="9" type="ORF">HNQ03_000069</name>
</gene>
<protein>
    <submittedName>
        <fullName evidence="9">Long-chain fatty acid transport protein</fullName>
    </submittedName>
</protein>
<evidence type="ECO:0000256" key="4">
    <source>
        <dbReference type="ARBA" id="ARBA00022692"/>
    </source>
</evidence>
<keyword evidence="10" id="KW-1185">Reference proteome</keyword>